<protein>
    <recommendedName>
        <fullName evidence="4">C2 domain-containing protein</fullName>
    </recommendedName>
</protein>
<evidence type="ECO:0000313" key="3">
    <source>
        <dbReference type="Proteomes" id="UP000616769"/>
    </source>
</evidence>
<feature type="compositionally biased region" description="Polar residues" evidence="1">
    <location>
        <begin position="36"/>
        <end position="49"/>
    </location>
</feature>
<sequence length="982" mass="115605">MLVDRDAIRSKILQRIQEKSDWDYLEEKRNDDGRLKTSQNQNESSSNDAIESDRSIRDRIDQQLTPEWRKTLERFHHSTTIDGSDEIRRCLKRFFSNRLLQRLELERIDLNQFIAIDPNLNCFERFIQQETSSLMIDTKPTRFSLIQLFYRNLNFYNLDGSRSMFRNPTITIDSSLMNNQMFQLSIGSFRLDFHRHQSMNSADVSLKNLRLAFEKYQQNVDRNVIIEKLENKINILVEKLNQWITSLELDDDVENNGDNRRQSNKEISMTINLLQRSLINQDRLIMTQRECLINLLKQWSSFQNDLEKNSRKQSKLIDIDLVLNEIDDCDRKLEADRLREKRKKRKQINHLIDRCRSRCQLSENTDLDHKFQSQNDGKKKRSDGIFLDDFRLPGEPKFKPIQLSLSNYLDESEFVPDIVHSVEIHLGEKIITKFEAKPLDRRSFESNWPDEFHSISLPIALSRIDDVNSFDEILSKMPRILVRERDQSIQNSRIAADIILDRLPSIFMDSKARSLLIEKSFDNSFALSDEDEGNDRKRKTSKIIGKIEFKMFWSSKPQDTSSQFPTDNERTVMNRSSIIEDPFWIFDPIKRLIRSFDDLDVIEQWFFDTRFQMDELSLQTIDEIEGHHKRMELIRLLLAQKYHLEFNQLQHERKGKLGKIESDRISPSNSSSKSSLKVKINKKIVQHDDLGIFCDDEEIESNKRYQLMIARANRIRNNLTMFEENLRFIPLNDLDLTFWNTNRIETKEQSQTKLLQDFIRASCERQLKRLDENDGFGNETEWKDISIKVKNLHRLARQLVQQICSRSSSSSSLNVATENDVSGGVGAIRKSSLIETNRNDDREVCSTSISSLNEIIKEPTIETITLNLAFANLFQTQPTNRKLNPSRKNRKKISNNFLDAIDHEFEIHLSIQRASNVSIRSFDGRENFQNYSRSFVEILCEETDQIKIMTTSNSEGIDPNWNESFEFRTKFVSIIETIFIKD</sequence>
<gene>
    <name evidence="2" type="ORF">QR98_0059670</name>
</gene>
<evidence type="ECO:0000256" key="1">
    <source>
        <dbReference type="SAM" id="MobiDB-lite"/>
    </source>
</evidence>
<dbReference type="Proteomes" id="UP000616769">
    <property type="component" value="Unassembled WGS sequence"/>
</dbReference>
<evidence type="ECO:0008006" key="4">
    <source>
        <dbReference type="Google" id="ProtNLM"/>
    </source>
</evidence>
<dbReference type="AlphaFoldDB" id="A0A132A927"/>
<dbReference type="EMBL" id="JXLN01011589">
    <property type="protein sequence ID" value="KPM07473.1"/>
    <property type="molecule type" value="Genomic_DNA"/>
</dbReference>
<reference evidence="2 3" key="1">
    <citation type="journal article" date="2015" name="Parasit. Vectors">
        <title>Draft genome of the scabies mite.</title>
        <authorList>
            <person name="Rider S.D.Jr."/>
            <person name="Morgan M.S."/>
            <person name="Arlian L.G."/>
        </authorList>
    </citation>
    <scope>NUCLEOTIDE SEQUENCE [LARGE SCALE GENOMIC DNA]</scope>
    <source>
        <strain evidence="2">Arlian Lab</strain>
    </source>
</reference>
<organism evidence="2 3">
    <name type="scientific">Sarcoptes scabiei</name>
    <name type="common">Itch mite</name>
    <name type="synonym">Acarus scabiei</name>
    <dbReference type="NCBI Taxonomy" id="52283"/>
    <lineage>
        <taxon>Eukaryota</taxon>
        <taxon>Metazoa</taxon>
        <taxon>Ecdysozoa</taxon>
        <taxon>Arthropoda</taxon>
        <taxon>Chelicerata</taxon>
        <taxon>Arachnida</taxon>
        <taxon>Acari</taxon>
        <taxon>Acariformes</taxon>
        <taxon>Sarcoptiformes</taxon>
        <taxon>Astigmata</taxon>
        <taxon>Psoroptidia</taxon>
        <taxon>Sarcoptoidea</taxon>
        <taxon>Sarcoptidae</taxon>
        <taxon>Sarcoptinae</taxon>
        <taxon>Sarcoptes</taxon>
    </lineage>
</organism>
<name>A0A132A927_SARSC</name>
<dbReference type="OrthoDB" id="5854685at2759"/>
<proteinExistence type="predicted"/>
<comment type="caution">
    <text evidence="2">The sequence shown here is derived from an EMBL/GenBank/DDBJ whole genome shotgun (WGS) entry which is preliminary data.</text>
</comment>
<evidence type="ECO:0000313" key="2">
    <source>
        <dbReference type="EMBL" id="KPM07473.1"/>
    </source>
</evidence>
<dbReference type="VEuPathDB" id="VectorBase:SSCA005951"/>
<feature type="region of interest" description="Disordered" evidence="1">
    <location>
        <begin position="32"/>
        <end position="56"/>
    </location>
</feature>
<accession>A0A132A927</accession>